<evidence type="ECO:0000256" key="5">
    <source>
        <dbReference type="ARBA" id="ARBA00022679"/>
    </source>
</evidence>
<keyword evidence="6 10" id="KW-0548">Nucleotidyltransferase</keyword>
<evidence type="ECO:0000256" key="1">
    <source>
        <dbReference type="ARBA" id="ARBA00006711"/>
    </source>
</evidence>
<dbReference type="Gene3D" id="3.90.940.10">
    <property type="match status" value="1"/>
</dbReference>
<gene>
    <name evidence="10" type="primary">rpoZ</name>
    <name evidence="11" type="ORF">BBF96_05940</name>
</gene>
<dbReference type="GO" id="GO:0006351">
    <property type="term" value="P:DNA-templated transcription"/>
    <property type="evidence" value="ECO:0007669"/>
    <property type="project" value="UniProtKB-UniRule"/>
</dbReference>
<dbReference type="OrthoDB" id="9815459at2"/>
<dbReference type="NCBIfam" id="TIGR00690">
    <property type="entry name" value="rpoZ"/>
    <property type="match status" value="1"/>
</dbReference>
<dbReference type="EMBL" id="CP016379">
    <property type="protein sequence ID" value="AZR72974.1"/>
    <property type="molecule type" value="Genomic_DNA"/>
</dbReference>
<evidence type="ECO:0000256" key="7">
    <source>
        <dbReference type="ARBA" id="ARBA00023163"/>
    </source>
</evidence>
<dbReference type="SUPFAM" id="SSF63562">
    <property type="entry name" value="RPB6/omega subunit-like"/>
    <property type="match status" value="1"/>
</dbReference>
<proteinExistence type="inferred from homology"/>
<dbReference type="SMART" id="SM01409">
    <property type="entry name" value="RNA_pol_Rpb6"/>
    <property type="match status" value="1"/>
</dbReference>
<organism evidence="11 12">
    <name type="scientific">Anoxybacter fermentans</name>
    <dbReference type="NCBI Taxonomy" id="1323375"/>
    <lineage>
        <taxon>Bacteria</taxon>
        <taxon>Bacillati</taxon>
        <taxon>Bacillota</taxon>
        <taxon>Clostridia</taxon>
        <taxon>Halanaerobiales</taxon>
        <taxon>Anoxybacter</taxon>
    </lineage>
</organism>
<keyword evidence="12" id="KW-1185">Reference proteome</keyword>
<dbReference type="AlphaFoldDB" id="A0A3S9SXN1"/>
<dbReference type="GO" id="GO:0003899">
    <property type="term" value="F:DNA-directed RNA polymerase activity"/>
    <property type="evidence" value="ECO:0007669"/>
    <property type="project" value="UniProtKB-UniRule"/>
</dbReference>
<comment type="catalytic activity">
    <reaction evidence="9 10">
        <text>RNA(n) + a ribonucleoside 5'-triphosphate = RNA(n+1) + diphosphate</text>
        <dbReference type="Rhea" id="RHEA:21248"/>
        <dbReference type="Rhea" id="RHEA-COMP:14527"/>
        <dbReference type="Rhea" id="RHEA-COMP:17342"/>
        <dbReference type="ChEBI" id="CHEBI:33019"/>
        <dbReference type="ChEBI" id="CHEBI:61557"/>
        <dbReference type="ChEBI" id="CHEBI:140395"/>
        <dbReference type="EC" id="2.7.7.6"/>
    </reaction>
</comment>
<dbReference type="EC" id="2.7.7.6" evidence="2 10"/>
<keyword evidence="5 10" id="KW-0808">Transferase</keyword>
<evidence type="ECO:0000256" key="9">
    <source>
        <dbReference type="ARBA" id="ARBA00048552"/>
    </source>
</evidence>
<evidence type="ECO:0000256" key="2">
    <source>
        <dbReference type="ARBA" id="ARBA00012418"/>
    </source>
</evidence>
<evidence type="ECO:0000256" key="6">
    <source>
        <dbReference type="ARBA" id="ARBA00022695"/>
    </source>
</evidence>
<evidence type="ECO:0000256" key="3">
    <source>
        <dbReference type="ARBA" id="ARBA00013725"/>
    </source>
</evidence>
<comment type="similarity">
    <text evidence="1 10">Belongs to the RNA polymerase subunit omega family.</text>
</comment>
<dbReference type="KEGG" id="aft:BBF96_05940"/>
<dbReference type="RefSeq" id="WP_127016309.1">
    <property type="nucleotide sequence ID" value="NZ_CP016379.1"/>
</dbReference>
<protein>
    <recommendedName>
        <fullName evidence="3 10">DNA-directed RNA polymerase subunit omega</fullName>
        <shortName evidence="10">RNAP omega subunit</shortName>
        <ecNumber evidence="2 10">2.7.7.6</ecNumber>
    </recommendedName>
    <alternativeName>
        <fullName evidence="10">RNA polymerase omega subunit</fullName>
    </alternativeName>
    <alternativeName>
        <fullName evidence="8 10">Transcriptase subunit omega</fullName>
    </alternativeName>
</protein>
<dbReference type="Pfam" id="PF01192">
    <property type="entry name" value="RNA_pol_Rpb6"/>
    <property type="match status" value="1"/>
</dbReference>
<dbReference type="InterPro" id="IPR003716">
    <property type="entry name" value="DNA-dir_RNA_pol_omega"/>
</dbReference>
<name>A0A3S9SXN1_9FIRM</name>
<dbReference type="PANTHER" id="PTHR34476">
    <property type="entry name" value="DNA-DIRECTED RNA POLYMERASE SUBUNIT OMEGA"/>
    <property type="match status" value="1"/>
</dbReference>
<dbReference type="GO" id="GO:0003677">
    <property type="term" value="F:DNA binding"/>
    <property type="evidence" value="ECO:0007669"/>
    <property type="project" value="UniProtKB-UniRule"/>
</dbReference>
<comment type="subunit">
    <text evidence="10">The RNAP catalytic core consists of 2 alpha, 1 beta, 1 beta' and 1 omega subunit. When a sigma factor is associated with the core the holoenzyme is formed, which can initiate transcription.</text>
</comment>
<keyword evidence="7 10" id="KW-0804">Transcription</keyword>
<evidence type="ECO:0000256" key="4">
    <source>
        <dbReference type="ARBA" id="ARBA00022478"/>
    </source>
</evidence>
<evidence type="ECO:0000256" key="10">
    <source>
        <dbReference type="HAMAP-Rule" id="MF_00366"/>
    </source>
</evidence>
<reference evidence="11 12" key="1">
    <citation type="submission" date="2016-07" db="EMBL/GenBank/DDBJ databases">
        <title>Genome and transcriptome analysis of iron-reducing fermentative bacteria Anoxybacter fermentans.</title>
        <authorList>
            <person name="Zeng X."/>
            <person name="Shao Z."/>
        </authorList>
    </citation>
    <scope>NUCLEOTIDE SEQUENCE [LARGE SCALE GENOMIC DNA]</scope>
    <source>
        <strain evidence="11 12">DY22613</strain>
    </source>
</reference>
<dbReference type="InterPro" id="IPR006110">
    <property type="entry name" value="Pol_omega/Rpo6/RPB6"/>
</dbReference>
<evidence type="ECO:0000256" key="8">
    <source>
        <dbReference type="ARBA" id="ARBA00029924"/>
    </source>
</evidence>
<dbReference type="PANTHER" id="PTHR34476:SF1">
    <property type="entry name" value="DNA-DIRECTED RNA POLYMERASE SUBUNIT OMEGA"/>
    <property type="match status" value="1"/>
</dbReference>
<accession>A0A3S9SXN1</accession>
<dbReference type="Proteomes" id="UP000267250">
    <property type="component" value="Chromosome"/>
</dbReference>
<evidence type="ECO:0000313" key="12">
    <source>
        <dbReference type="Proteomes" id="UP000267250"/>
    </source>
</evidence>
<comment type="function">
    <text evidence="10">Promotes RNA polymerase assembly. Latches the N- and C-terminal regions of the beta' subunit thereby facilitating its interaction with the beta and alpha subunits.</text>
</comment>
<dbReference type="GO" id="GO:0000428">
    <property type="term" value="C:DNA-directed RNA polymerase complex"/>
    <property type="evidence" value="ECO:0007669"/>
    <property type="project" value="UniProtKB-KW"/>
</dbReference>
<evidence type="ECO:0000313" key="11">
    <source>
        <dbReference type="EMBL" id="AZR72974.1"/>
    </source>
</evidence>
<sequence length="70" mass="7826">MMVKPSLDDLLKKVDSPYTLAIAAARRARMLNEGAEPLLEYEGKKPVSHALEEIYAGKITIKRSNREGIK</sequence>
<dbReference type="HAMAP" id="MF_00366">
    <property type="entry name" value="RNApol_bact_RpoZ"/>
    <property type="match status" value="1"/>
</dbReference>
<keyword evidence="4 10" id="KW-0240">DNA-directed RNA polymerase</keyword>
<dbReference type="InterPro" id="IPR036161">
    <property type="entry name" value="RPB6/omega-like_sf"/>
</dbReference>